<organism evidence="2 3">
    <name type="scientific">Marinomonas rhodophyticola</name>
    <dbReference type="NCBI Taxonomy" id="2992803"/>
    <lineage>
        <taxon>Bacteria</taxon>
        <taxon>Pseudomonadati</taxon>
        <taxon>Pseudomonadota</taxon>
        <taxon>Gammaproteobacteria</taxon>
        <taxon>Oceanospirillales</taxon>
        <taxon>Oceanospirillaceae</taxon>
        <taxon>Marinomonas</taxon>
    </lineage>
</organism>
<feature type="compositionally biased region" description="Polar residues" evidence="1">
    <location>
        <begin position="1"/>
        <end position="17"/>
    </location>
</feature>
<accession>A0ABT3KG44</accession>
<comment type="caution">
    <text evidence="2">The sequence shown here is derived from an EMBL/GenBank/DDBJ whole genome shotgun (WGS) entry which is preliminary data.</text>
</comment>
<evidence type="ECO:0008006" key="4">
    <source>
        <dbReference type="Google" id="ProtNLM"/>
    </source>
</evidence>
<proteinExistence type="predicted"/>
<sequence length="88" mass="9538">MQINNTSFPYGQQGLQRSQERLDLASQKVANASTQTLGQNNTQANSRYGSAIQDGLLEAKSSELEAKANARVIDASDKTIGRLIDIKV</sequence>
<evidence type="ECO:0000313" key="2">
    <source>
        <dbReference type="EMBL" id="MCW4629517.1"/>
    </source>
</evidence>
<evidence type="ECO:0000256" key="1">
    <source>
        <dbReference type="SAM" id="MobiDB-lite"/>
    </source>
</evidence>
<name>A0ABT3KG44_9GAMM</name>
<protein>
    <recommendedName>
        <fullName evidence="4">Flagellar biosynthesis protein FlgE</fullName>
    </recommendedName>
</protein>
<gene>
    <name evidence="2" type="ORF">ONZ52_11300</name>
</gene>
<keyword evidence="3" id="KW-1185">Reference proteome</keyword>
<dbReference type="RefSeq" id="WP_265218714.1">
    <property type="nucleotide sequence ID" value="NZ_JAPEUL010000007.1"/>
</dbReference>
<feature type="region of interest" description="Disordered" evidence="1">
    <location>
        <begin position="1"/>
        <end position="20"/>
    </location>
</feature>
<dbReference type="EMBL" id="JAPEUL010000007">
    <property type="protein sequence ID" value="MCW4629517.1"/>
    <property type="molecule type" value="Genomic_DNA"/>
</dbReference>
<reference evidence="2" key="1">
    <citation type="submission" date="2022-11" db="EMBL/GenBank/DDBJ databases">
        <title>Marinomonas sp. nov., isolated from marine algae.</title>
        <authorList>
            <person name="Choi D.G."/>
            <person name="Kim J.M."/>
            <person name="Lee J.K."/>
            <person name="Baek J.H."/>
            <person name="Jeon C.O."/>
        </authorList>
    </citation>
    <scope>NUCLEOTIDE SEQUENCE</scope>
    <source>
        <strain evidence="2">KJ51-3</strain>
    </source>
</reference>
<dbReference type="Proteomes" id="UP001431181">
    <property type="component" value="Unassembled WGS sequence"/>
</dbReference>
<evidence type="ECO:0000313" key="3">
    <source>
        <dbReference type="Proteomes" id="UP001431181"/>
    </source>
</evidence>